<proteinExistence type="predicted"/>
<accession>A0A1D8KT73</accession>
<dbReference type="EMBL" id="KU686211">
    <property type="protein sequence ID" value="AOV61890.1"/>
    <property type="molecule type" value="Genomic_DNA"/>
</dbReference>
<dbReference type="OrthoDB" id="26198at10239"/>
<dbReference type="RefSeq" id="YP_009324358.1">
    <property type="nucleotide sequence ID" value="NC_031935.1"/>
</dbReference>
<dbReference type="Proteomes" id="UP000202081">
    <property type="component" value="Segment"/>
</dbReference>
<keyword evidence="2" id="KW-1185">Reference proteome</keyword>
<evidence type="ECO:0000313" key="2">
    <source>
        <dbReference type="Proteomes" id="UP000202081"/>
    </source>
</evidence>
<gene>
    <name evidence="1" type="ORF">P29B0810_195</name>
</gene>
<reference evidence="1 2" key="1">
    <citation type="journal article" date="2016" name="Virology">
        <title>The genomic content and context of auxiliary metabolic genes in marine cyanomyoviruses.</title>
        <authorList>
            <person name="Crummett L.T."/>
            <person name="Puxty R.J."/>
            <person name="Weihe C."/>
            <person name="Marston M.F."/>
            <person name="Martiny J.B."/>
        </authorList>
    </citation>
    <scope>NUCLEOTIDE SEQUENCE [LARGE SCALE GENOMIC DNA]</scope>
    <source>
        <strain evidence="1">0810PA29</strain>
    </source>
</reference>
<evidence type="ECO:0000313" key="1">
    <source>
        <dbReference type="EMBL" id="AOV61890.1"/>
    </source>
</evidence>
<dbReference type="KEGG" id="vg:30309269"/>
<organism evidence="1 2">
    <name type="scientific">Synechococcus phage S-WAM2</name>
    <dbReference type="NCBI Taxonomy" id="1815522"/>
    <lineage>
        <taxon>Viruses</taxon>
        <taxon>Duplodnaviria</taxon>
        <taxon>Heunggongvirae</taxon>
        <taxon>Uroviricota</taxon>
        <taxon>Caudoviricetes</taxon>
        <taxon>Pantevenvirales</taxon>
        <taxon>Kyanoviridae</taxon>
        <taxon>Cymopoleiavirus</taxon>
        <taxon>Cymopoleiavirus swam2</taxon>
    </lineage>
</organism>
<protein>
    <submittedName>
        <fullName evidence="1">Uncharacterized protein</fullName>
    </submittedName>
</protein>
<dbReference type="GeneID" id="30309269"/>
<sequence length="452" mass="48814">MPLFTSELSYSDDYPTIEPSLKLDFANARALDPRITFERASTATYVGRDGLIKTAGEDEARFDHDPETGESLGLLIEESRTNRTTYSDYSTVTLQNVSTSSTVSTSAPDGSSIFAFEANNNTSVVHRIVLTNGNTGNATTPHVASFFIKIPPIGSDQLSSQNVIKLVVRWRSSAGSGTGAVIFYTHSTQQWGISQGVNAFGSTAPSKYDPTSAGAYFEQWNNGWVKFVFPGAISSNNSGETYNSYDWNISETSGEQGGNCTVFLWGAQFEQGAHPTSYIPTSGSTATRAVEYGYTSNMNFYNQSEGSVFSEVKLLDVGNTVGKVIWSFNQSGGFGEGIYMVNDNGSPNIAFNLFYGGSNLAAKITTNITTGTYYKTIYSFETNNVNLGYYGNIGTDDTSATLPTIERLVIGNNAWGGSVGGSNGLNPGNCHIKSFSYYPKRLTNTQLQTLTQ</sequence>
<name>A0A1D8KT73_9CAUD</name>